<protein>
    <submittedName>
        <fullName evidence="3">Uncharacterized protein</fullName>
    </submittedName>
</protein>
<feature type="region of interest" description="Disordered" evidence="1">
    <location>
        <begin position="1"/>
        <end position="22"/>
    </location>
</feature>
<keyword evidence="4" id="KW-1185">Reference proteome</keyword>
<reference evidence="3 4" key="2">
    <citation type="submission" date="2019-09" db="EMBL/GenBank/DDBJ databases">
        <title>Complete Genome Sequence and Methylome Analysis of free living Spirochaetas.</title>
        <authorList>
            <person name="Leshcheva N."/>
            <person name="Mikheeva N."/>
        </authorList>
    </citation>
    <scope>NUCLEOTIDE SEQUENCE [LARGE SCALE GENOMIC DNA]</scope>
    <source>
        <strain evidence="3 4">P</strain>
    </source>
</reference>
<evidence type="ECO:0000313" key="3">
    <source>
        <dbReference type="EMBL" id="QEN05776.1"/>
    </source>
</evidence>
<feature type="transmembrane region" description="Helical" evidence="2">
    <location>
        <begin position="39"/>
        <end position="61"/>
    </location>
</feature>
<accession>A0A5C1QGS9</accession>
<gene>
    <name evidence="3" type="ORF">EW093_14055</name>
</gene>
<keyword evidence="2" id="KW-0472">Membrane</keyword>
<proteinExistence type="predicted"/>
<name>A0A5C1QGS9_9SPIO</name>
<dbReference type="EMBL" id="CP035807">
    <property type="protein sequence ID" value="QEN05776.1"/>
    <property type="molecule type" value="Genomic_DNA"/>
</dbReference>
<organism evidence="3 4">
    <name type="scientific">Thiospirochaeta perfilievii</name>
    <dbReference type="NCBI Taxonomy" id="252967"/>
    <lineage>
        <taxon>Bacteria</taxon>
        <taxon>Pseudomonadati</taxon>
        <taxon>Spirochaetota</taxon>
        <taxon>Spirochaetia</taxon>
        <taxon>Spirochaetales</taxon>
        <taxon>Spirochaetaceae</taxon>
        <taxon>Thiospirochaeta</taxon>
    </lineage>
</organism>
<evidence type="ECO:0000256" key="2">
    <source>
        <dbReference type="SAM" id="Phobius"/>
    </source>
</evidence>
<dbReference type="RefSeq" id="WP_149569009.1">
    <property type="nucleotide sequence ID" value="NZ_CP035807.1"/>
</dbReference>
<reference evidence="3 4" key="1">
    <citation type="submission" date="2019-02" db="EMBL/GenBank/DDBJ databases">
        <authorList>
            <person name="Fomenkov A."/>
            <person name="Dubinina G."/>
            <person name="Grabovich M."/>
            <person name="Vincze T."/>
            <person name="Roberts R.J."/>
        </authorList>
    </citation>
    <scope>NUCLEOTIDE SEQUENCE [LARGE SCALE GENOMIC DNA]</scope>
    <source>
        <strain evidence="3 4">P</strain>
    </source>
</reference>
<keyword evidence="2" id="KW-1133">Transmembrane helix</keyword>
<dbReference type="Proteomes" id="UP000323824">
    <property type="component" value="Chromosome"/>
</dbReference>
<dbReference type="KEGG" id="sper:EW093_14055"/>
<keyword evidence="2" id="KW-0812">Transmembrane</keyword>
<sequence length="167" mass="19393">MDLNYYSSRKERLQSASSGTKRAYEKRNSKSFFKRNPQLKVLIIDLLIILLFATIIIPFFIKITKDVRVDNYKITAKAIEFDENILISVKISQNIKPAKETTVSSKLKVEIIHNNSIIKSDSIIFPKEFGDNKYLTFKLENILEVEYVQLKLTSGTFSKEIKTHIER</sequence>
<evidence type="ECO:0000313" key="4">
    <source>
        <dbReference type="Proteomes" id="UP000323824"/>
    </source>
</evidence>
<dbReference type="AlphaFoldDB" id="A0A5C1QGS9"/>
<evidence type="ECO:0000256" key="1">
    <source>
        <dbReference type="SAM" id="MobiDB-lite"/>
    </source>
</evidence>